<reference evidence="2 3" key="1">
    <citation type="journal article" date="2015" name="Genome Announc.">
        <title>Draft Genome Sequence of Rhodococcus rhodochrous Strain KG-21, a Soil Isolate from Oil Fields of Krishna-Godavari Basin, India.</title>
        <authorList>
            <person name="Dawar C."/>
            <person name="Aggarwal R.K."/>
        </authorList>
    </citation>
    <scope>NUCLEOTIDE SEQUENCE [LARGE SCALE GENOMIC DNA]</scope>
    <source>
        <strain evidence="2 3">KG-21</strain>
    </source>
</reference>
<dbReference type="PATRIC" id="fig|1441923.3.peg.5307"/>
<comment type="caution">
    <text evidence="2">The sequence shown here is derived from an EMBL/GenBank/DDBJ whole genome shotgun (WGS) entry which is preliminary data.</text>
</comment>
<dbReference type="PANTHER" id="PTHR34853">
    <property type="match status" value="1"/>
</dbReference>
<dbReference type="Proteomes" id="UP000037712">
    <property type="component" value="Unassembled WGS sequence"/>
</dbReference>
<reference evidence="3" key="2">
    <citation type="submission" date="2015-01" db="EMBL/GenBank/DDBJ databases">
        <title>Draft genome sequence of potential hydrocarbon metabolising strain of Rhodococcus rhodochrous.</title>
        <authorList>
            <person name="Aggarwal R.K."/>
            <person name="Dawar C."/>
        </authorList>
    </citation>
    <scope>NUCLEOTIDE SEQUENCE [LARGE SCALE GENOMIC DNA]</scope>
    <source>
        <strain evidence="3">KG-21</strain>
    </source>
</reference>
<sequence length="405" mass="41575">MAARLGRGIRNALIGAAAVCATVAATGTAGAAPVYPVPPADPFYRAAADVAVAPAGDALEVRRVPAPPGIVDVDAWQVRFRSTDSTGRPIPAVTTVLAPAGKAPDGPLLSFQHVINALGTHCAPSQTLWTSDPDLAVREAPALNVVLRRGWTVAIPDHLGPNSAYGAARLGGQITLDGIRAVQQVPELQLAHSPVALAGYSGGGMATGWAAALAPTYAPDLNLVGAAMGGVPMNIRKMAEALGENPHPAFGLAFAAALGLEREYPERMRISADLTPAGVAMRDALANACTNDILARGAGGSLRQVSTNAHLADDADAVAVAEENSLELYPGVPTVPVFEWHSPTDALIPVDSIDATLDRYCAAGAPVRRVETPSPDHMSAAVLGLPDAFEFLGERFDGAPITGTC</sequence>
<dbReference type="GO" id="GO:0016042">
    <property type="term" value="P:lipid catabolic process"/>
    <property type="evidence" value="ECO:0007669"/>
    <property type="project" value="InterPro"/>
</dbReference>
<dbReference type="AlphaFoldDB" id="A0A0M9WLP5"/>
<accession>A0A0M9WLP5</accession>
<keyword evidence="1" id="KW-0732">Signal</keyword>
<name>A0A0M9WLP5_RHORH</name>
<dbReference type="Gene3D" id="3.40.50.1820">
    <property type="entry name" value="alpha/beta hydrolase"/>
    <property type="match status" value="1"/>
</dbReference>
<organism evidence="2 3">
    <name type="scientific">Rhodococcus rhodochrous KG-21</name>
    <dbReference type="NCBI Taxonomy" id="1441923"/>
    <lineage>
        <taxon>Bacteria</taxon>
        <taxon>Bacillati</taxon>
        <taxon>Actinomycetota</taxon>
        <taxon>Actinomycetes</taxon>
        <taxon>Mycobacteriales</taxon>
        <taxon>Nocardiaceae</taxon>
        <taxon>Rhodococcus</taxon>
    </lineage>
</organism>
<dbReference type="PIRSF" id="PIRSF029171">
    <property type="entry name" value="Esterase_LipA"/>
    <property type="match status" value="1"/>
</dbReference>
<dbReference type="PANTHER" id="PTHR34853:SF1">
    <property type="entry name" value="LIPASE 5"/>
    <property type="match status" value="1"/>
</dbReference>
<evidence type="ECO:0000313" key="3">
    <source>
        <dbReference type="Proteomes" id="UP000037712"/>
    </source>
</evidence>
<proteinExistence type="predicted"/>
<dbReference type="EMBL" id="AZYO01000101">
    <property type="protein sequence ID" value="KOS53663.1"/>
    <property type="molecule type" value="Genomic_DNA"/>
</dbReference>
<dbReference type="InterPro" id="IPR005152">
    <property type="entry name" value="Lipase_secreted"/>
</dbReference>
<dbReference type="GO" id="GO:0004806">
    <property type="term" value="F:triacylglycerol lipase activity"/>
    <property type="evidence" value="ECO:0007669"/>
    <property type="project" value="InterPro"/>
</dbReference>
<evidence type="ECO:0000313" key="2">
    <source>
        <dbReference type="EMBL" id="KOS53663.1"/>
    </source>
</evidence>
<feature type="chain" id="PRO_5005839815" evidence="1">
    <location>
        <begin position="32"/>
        <end position="405"/>
    </location>
</feature>
<evidence type="ECO:0000256" key="1">
    <source>
        <dbReference type="SAM" id="SignalP"/>
    </source>
</evidence>
<dbReference type="InterPro" id="IPR029058">
    <property type="entry name" value="AB_hydrolase_fold"/>
</dbReference>
<protein>
    <submittedName>
        <fullName evidence="2">Lipase</fullName>
    </submittedName>
</protein>
<feature type="signal peptide" evidence="1">
    <location>
        <begin position="1"/>
        <end position="31"/>
    </location>
</feature>
<dbReference type="Gene3D" id="1.10.260.130">
    <property type="match status" value="1"/>
</dbReference>
<dbReference type="RefSeq" id="WP_193788847.1">
    <property type="nucleotide sequence ID" value="NZ_AZYO01000101.1"/>
</dbReference>
<dbReference type="Pfam" id="PF03583">
    <property type="entry name" value="LIP"/>
    <property type="match status" value="1"/>
</dbReference>
<dbReference type="SUPFAM" id="SSF53474">
    <property type="entry name" value="alpha/beta-Hydrolases"/>
    <property type="match status" value="1"/>
</dbReference>
<gene>
    <name evidence="2" type="ORF">Z051_24415</name>
</gene>